<evidence type="ECO:0000259" key="2">
    <source>
        <dbReference type="Pfam" id="PF20151"/>
    </source>
</evidence>
<dbReference type="Pfam" id="PF20151">
    <property type="entry name" value="DUF6533"/>
    <property type="match status" value="1"/>
</dbReference>
<feature type="transmembrane region" description="Helical" evidence="1">
    <location>
        <begin position="148"/>
        <end position="171"/>
    </location>
</feature>
<evidence type="ECO:0000313" key="4">
    <source>
        <dbReference type="Proteomes" id="UP000027222"/>
    </source>
</evidence>
<proteinExistence type="predicted"/>
<accession>A0A067T2H5</accession>
<keyword evidence="4" id="KW-1185">Reference proteome</keyword>
<dbReference type="InterPro" id="IPR045340">
    <property type="entry name" value="DUF6533"/>
</dbReference>
<dbReference type="OrthoDB" id="3267855at2759"/>
<reference evidence="4" key="1">
    <citation type="journal article" date="2014" name="Proc. Natl. Acad. Sci. U.S.A.">
        <title>Extensive sampling of basidiomycete genomes demonstrates inadequacy of the white-rot/brown-rot paradigm for wood decay fungi.</title>
        <authorList>
            <person name="Riley R."/>
            <person name="Salamov A.A."/>
            <person name="Brown D.W."/>
            <person name="Nagy L.G."/>
            <person name="Floudas D."/>
            <person name="Held B.W."/>
            <person name="Levasseur A."/>
            <person name="Lombard V."/>
            <person name="Morin E."/>
            <person name="Otillar R."/>
            <person name="Lindquist E.A."/>
            <person name="Sun H."/>
            <person name="LaButti K.M."/>
            <person name="Schmutz J."/>
            <person name="Jabbour D."/>
            <person name="Luo H."/>
            <person name="Baker S.E."/>
            <person name="Pisabarro A.G."/>
            <person name="Walton J.D."/>
            <person name="Blanchette R.A."/>
            <person name="Henrissat B."/>
            <person name="Martin F."/>
            <person name="Cullen D."/>
            <person name="Hibbett D.S."/>
            <person name="Grigoriev I.V."/>
        </authorList>
    </citation>
    <scope>NUCLEOTIDE SEQUENCE [LARGE SCALE GENOMIC DNA]</scope>
    <source>
        <strain evidence="4">CBS 339.88</strain>
    </source>
</reference>
<feature type="domain" description="DUF6533" evidence="2">
    <location>
        <begin position="17"/>
        <end position="56"/>
    </location>
</feature>
<keyword evidence="1" id="KW-1133">Transmembrane helix</keyword>
<gene>
    <name evidence="3" type="ORF">GALMADRAFT_120673</name>
</gene>
<evidence type="ECO:0000313" key="3">
    <source>
        <dbReference type="EMBL" id="KDR76497.1"/>
    </source>
</evidence>
<keyword evidence="1" id="KW-0812">Transmembrane</keyword>
<evidence type="ECO:0000256" key="1">
    <source>
        <dbReference type="SAM" id="Phobius"/>
    </source>
</evidence>
<dbReference type="AlphaFoldDB" id="A0A067T2H5"/>
<feature type="transmembrane region" description="Helical" evidence="1">
    <location>
        <begin position="110"/>
        <end position="128"/>
    </location>
</feature>
<sequence>MSSPETVRLIRFSIEYSSIALLFYDYALTWTREVTYFWGQKFKVSTALYIACRYAMVSNILYALASNDKFSTTSCNSVYKICSALSAIGRAAIIFVWCARTYAVFSRNKYILLLFGPLGILIICLDAFHVKWVVCNGSPGNPIAEELLAIFMVIYEFLSGFLTTMRSWQALRVIGTWTTQKSRLIHVVVREGLLYFGCVTALTTAKLILLYTAPDGSFIQRLLTGFTLPISGLMTARFLLHLREWDHKDTHDEQTQAHQLSAPIQFADMGQHYPHILAPDEFGEDPVVRERRERMTEIITI</sequence>
<feature type="transmembrane region" description="Helical" evidence="1">
    <location>
        <begin position="46"/>
        <end position="65"/>
    </location>
</feature>
<feature type="transmembrane region" description="Helical" evidence="1">
    <location>
        <begin position="218"/>
        <end position="240"/>
    </location>
</feature>
<dbReference type="EMBL" id="KL142378">
    <property type="protein sequence ID" value="KDR76497.1"/>
    <property type="molecule type" value="Genomic_DNA"/>
</dbReference>
<dbReference type="Proteomes" id="UP000027222">
    <property type="component" value="Unassembled WGS sequence"/>
</dbReference>
<keyword evidence="1" id="KW-0472">Membrane</keyword>
<feature type="transmembrane region" description="Helical" evidence="1">
    <location>
        <begin position="192"/>
        <end position="212"/>
    </location>
</feature>
<feature type="transmembrane region" description="Helical" evidence="1">
    <location>
        <begin position="77"/>
        <end position="98"/>
    </location>
</feature>
<name>A0A067T2H5_GALM3</name>
<dbReference type="HOGENOM" id="CLU_055330_0_0_1"/>
<organism evidence="3 4">
    <name type="scientific">Galerina marginata (strain CBS 339.88)</name>
    <dbReference type="NCBI Taxonomy" id="685588"/>
    <lineage>
        <taxon>Eukaryota</taxon>
        <taxon>Fungi</taxon>
        <taxon>Dikarya</taxon>
        <taxon>Basidiomycota</taxon>
        <taxon>Agaricomycotina</taxon>
        <taxon>Agaricomycetes</taxon>
        <taxon>Agaricomycetidae</taxon>
        <taxon>Agaricales</taxon>
        <taxon>Agaricineae</taxon>
        <taxon>Strophariaceae</taxon>
        <taxon>Galerina</taxon>
    </lineage>
</organism>
<protein>
    <recommendedName>
        <fullName evidence="2">DUF6533 domain-containing protein</fullName>
    </recommendedName>
</protein>